<dbReference type="GO" id="GO:0006260">
    <property type="term" value="P:DNA replication"/>
    <property type="evidence" value="ECO:0007669"/>
    <property type="project" value="InterPro"/>
</dbReference>
<dbReference type="EMBL" id="JAPHEG010000004">
    <property type="protein sequence ID" value="MDF2953717.1"/>
    <property type="molecule type" value="Genomic_DNA"/>
</dbReference>
<dbReference type="AlphaFoldDB" id="A0AAE3P221"/>
<dbReference type="Pfam" id="PF13597">
    <property type="entry name" value="NRDD"/>
    <property type="match status" value="1"/>
</dbReference>
<accession>A0AAE3P221</accession>
<evidence type="ECO:0000313" key="2">
    <source>
        <dbReference type="Proteomes" id="UP001144110"/>
    </source>
</evidence>
<dbReference type="InterPro" id="IPR012833">
    <property type="entry name" value="NrdD"/>
</dbReference>
<name>A0AAE3P221_9BACT</name>
<proteinExistence type="predicted"/>
<sequence length="57" mass="6787">MKEELKKVKIVPCEVYSRVVGYFRPVQNWNPGKQQEFKERKTVKIDSYVKIKVSSQL</sequence>
<evidence type="ECO:0000313" key="1">
    <source>
        <dbReference type="EMBL" id="MDF2953717.1"/>
    </source>
</evidence>
<reference evidence="1" key="1">
    <citation type="submission" date="2022-11" db="EMBL/GenBank/DDBJ databases">
        <title>Candidatus Alkanophaga archaea from heated hydrothermal vent sediment oxidize petroleum alkanes.</title>
        <authorList>
            <person name="Zehnle H."/>
            <person name="Laso-Perez R."/>
            <person name="Lipp J."/>
            <person name="Teske A."/>
            <person name="Wegener G."/>
        </authorList>
    </citation>
    <scope>NUCLEOTIDE SEQUENCE</scope>
    <source>
        <strain evidence="1">MCA70</strain>
    </source>
</reference>
<organism evidence="1 2">
    <name type="scientific">Candidatus Thermodesulfobacterium syntrophicum</name>
    <dbReference type="NCBI Taxonomy" id="3060442"/>
    <lineage>
        <taxon>Bacteria</taxon>
        <taxon>Pseudomonadati</taxon>
        <taxon>Thermodesulfobacteriota</taxon>
        <taxon>Thermodesulfobacteria</taxon>
        <taxon>Thermodesulfobacteriales</taxon>
        <taxon>Thermodesulfobacteriaceae</taxon>
        <taxon>Thermodesulfobacterium</taxon>
    </lineage>
</organism>
<dbReference type="Proteomes" id="UP001144110">
    <property type="component" value="Unassembled WGS sequence"/>
</dbReference>
<dbReference type="GO" id="GO:0008998">
    <property type="term" value="F:ribonucleoside-triphosphate reductase (thioredoxin) activity"/>
    <property type="evidence" value="ECO:0007669"/>
    <property type="project" value="InterPro"/>
</dbReference>
<comment type="caution">
    <text evidence="1">The sequence shown here is derived from an EMBL/GenBank/DDBJ whole genome shotgun (WGS) entry which is preliminary data.</text>
</comment>
<gene>
    <name evidence="1" type="ORF">OD816_000962</name>
</gene>
<protein>
    <submittedName>
        <fullName evidence="1">Anaerobic ribonucleoside-triphosphate reductase</fullName>
    </submittedName>
</protein>